<reference evidence="13" key="1">
    <citation type="submission" date="2022-06" db="EMBL/GenBank/DDBJ databases">
        <title>Vallitalea longa sp. nov., an anaerobic bacterium isolated from marine sediment.</title>
        <authorList>
            <person name="Hirano S."/>
            <person name="Terahara T."/>
            <person name="Mori K."/>
            <person name="Hamada M."/>
            <person name="Matsumoto R."/>
            <person name="Kobayashi T."/>
        </authorList>
    </citation>
    <scope>NUCLEOTIDE SEQUENCE</scope>
    <source>
        <strain evidence="13">SH18-1</strain>
    </source>
</reference>
<proteinExistence type="inferred from homology"/>
<feature type="binding site" evidence="10">
    <location>
        <begin position="148"/>
        <end position="151"/>
    </location>
    <ligand>
        <name>GTP</name>
        <dbReference type="ChEBI" id="CHEBI:37565"/>
    </ligand>
</feature>
<dbReference type="GO" id="GO:0003924">
    <property type="term" value="F:GTPase activity"/>
    <property type="evidence" value="ECO:0007669"/>
    <property type="project" value="UniProtKB-UniRule"/>
</dbReference>
<dbReference type="EMBL" id="BRLB01000001">
    <property type="protein sequence ID" value="GKX27820.1"/>
    <property type="molecule type" value="Genomic_DNA"/>
</dbReference>
<evidence type="ECO:0000259" key="11">
    <source>
        <dbReference type="PROSITE" id="PS50936"/>
    </source>
</evidence>
<comment type="cofactor">
    <cofactor evidence="10">
        <name>Zn(2+)</name>
        <dbReference type="ChEBI" id="CHEBI:29105"/>
    </cofactor>
    <text evidence="10">Binds 1 zinc ion per subunit.</text>
</comment>
<feature type="binding site" evidence="10">
    <location>
        <position position="291"/>
    </location>
    <ligand>
        <name>Zn(2+)</name>
        <dbReference type="ChEBI" id="CHEBI:29105"/>
    </ligand>
</feature>
<comment type="caution">
    <text evidence="13">The sequence shown here is derived from an EMBL/GenBank/DDBJ whole genome shotgun (WGS) entry which is preliminary data.</text>
</comment>
<feature type="binding site" evidence="10">
    <location>
        <position position="297"/>
    </location>
    <ligand>
        <name>Zn(2+)</name>
        <dbReference type="ChEBI" id="CHEBI:29105"/>
    </ligand>
</feature>
<dbReference type="Pfam" id="PF03193">
    <property type="entry name" value="RsgA_GTPase"/>
    <property type="match status" value="1"/>
</dbReference>
<evidence type="ECO:0000256" key="9">
    <source>
        <dbReference type="ARBA" id="ARBA00023134"/>
    </source>
</evidence>
<evidence type="ECO:0000313" key="14">
    <source>
        <dbReference type="Proteomes" id="UP001144256"/>
    </source>
</evidence>
<keyword evidence="6 10" id="KW-0378">Hydrolase</keyword>
<dbReference type="NCBIfam" id="TIGR00157">
    <property type="entry name" value="ribosome small subunit-dependent GTPase A"/>
    <property type="match status" value="1"/>
</dbReference>
<dbReference type="GO" id="GO:0046872">
    <property type="term" value="F:metal ion binding"/>
    <property type="evidence" value="ECO:0007669"/>
    <property type="project" value="UniProtKB-KW"/>
</dbReference>
<keyword evidence="2 10" id="KW-0690">Ribosome biogenesis</keyword>
<feature type="domain" description="CP-type G" evidence="12">
    <location>
        <begin position="101"/>
        <end position="258"/>
    </location>
</feature>
<keyword evidence="14" id="KW-1185">Reference proteome</keyword>
<dbReference type="EC" id="3.6.1.-" evidence="10"/>
<evidence type="ECO:0000256" key="7">
    <source>
        <dbReference type="ARBA" id="ARBA00022833"/>
    </source>
</evidence>
<feature type="domain" description="EngC GTPase" evidence="11">
    <location>
        <begin position="109"/>
        <end position="256"/>
    </location>
</feature>
<keyword evidence="9 10" id="KW-0342">GTP-binding</keyword>
<protein>
    <recommendedName>
        <fullName evidence="10">Small ribosomal subunit biogenesis GTPase RsgA</fullName>
        <ecNumber evidence="10">3.6.1.-</ecNumber>
    </recommendedName>
</protein>
<keyword evidence="3 10" id="KW-0479">Metal-binding</keyword>
<dbReference type="Proteomes" id="UP001144256">
    <property type="component" value="Unassembled WGS sequence"/>
</dbReference>
<dbReference type="GO" id="GO:0042274">
    <property type="term" value="P:ribosomal small subunit biogenesis"/>
    <property type="evidence" value="ECO:0007669"/>
    <property type="project" value="UniProtKB-UniRule"/>
</dbReference>
<dbReference type="InterPro" id="IPR030378">
    <property type="entry name" value="G_CP_dom"/>
</dbReference>
<comment type="similarity">
    <text evidence="10">Belongs to the TRAFAC class YlqF/YawG GTPase family. RsgA subfamily.</text>
</comment>
<dbReference type="PANTHER" id="PTHR32120:SF10">
    <property type="entry name" value="SMALL RIBOSOMAL SUBUNIT BIOGENESIS GTPASE RSGA"/>
    <property type="match status" value="1"/>
</dbReference>
<dbReference type="AlphaFoldDB" id="A0A9W5Y769"/>
<evidence type="ECO:0000256" key="6">
    <source>
        <dbReference type="ARBA" id="ARBA00022801"/>
    </source>
</evidence>
<feature type="binding site" evidence="10">
    <location>
        <position position="284"/>
    </location>
    <ligand>
        <name>Zn(2+)</name>
        <dbReference type="ChEBI" id="CHEBI:29105"/>
    </ligand>
</feature>
<dbReference type="Gene3D" id="3.40.50.300">
    <property type="entry name" value="P-loop containing nucleotide triphosphate hydrolases"/>
    <property type="match status" value="1"/>
</dbReference>
<dbReference type="Gene3D" id="1.10.40.50">
    <property type="entry name" value="Probable gtpase engc, domain 3"/>
    <property type="match status" value="1"/>
</dbReference>
<keyword evidence="5 10" id="KW-0547">Nucleotide-binding</keyword>
<comment type="function">
    <text evidence="10">One of several proteins that assist in the late maturation steps of the functional core of the 30S ribosomal subunit. Helps release RbfA from mature subunits. May play a role in the assembly of ribosomal proteins into the subunit. Circularly permuted GTPase that catalyzes slow GTP hydrolysis, GTPase activity is stimulated by the 30S ribosomal subunit.</text>
</comment>
<dbReference type="GO" id="GO:0005525">
    <property type="term" value="F:GTP binding"/>
    <property type="evidence" value="ECO:0007669"/>
    <property type="project" value="UniProtKB-UniRule"/>
</dbReference>
<evidence type="ECO:0000256" key="4">
    <source>
        <dbReference type="ARBA" id="ARBA00022730"/>
    </source>
</evidence>
<evidence type="ECO:0000313" key="13">
    <source>
        <dbReference type="EMBL" id="GKX27820.1"/>
    </source>
</evidence>
<keyword evidence="7 10" id="KW-0862">Zinc</keyword>
<dbReference type="GO" id="GO:0019843">
    <property type="term" value="F:rRNA binding"/>
    <property type="evidence" value="ECO:0007669"/>
    <property type="project" value="UniProtKB-KW"/>
</dbReference>
<dbReference type="SUPFAM" id="SSF52540">
    <property type="entry name" value="P-loop containing nucleoside triphosphate hydrolases"/>
    <property type="match status" value="1"/>
</dbReference>
<keyword evidence="8 10" id="KW-0694">RNA-binding</keyword>
<dbReference type="PANTHER" id="PTHR32120">
    <property type="entry name" value="SMALL RIBOSOMAL SUBUNIT BIOGENESIS GTPASE RSGA"/>
    <property type="match status" value="1"/>
</dbReference>
<evidence type="ECO:0000256" key="3">
    <source>
        <dbReference type="ARBA" id="ARBA00022723"/>
    </source>
</evidence>
<dbReference type="CDD" id="cd01854">
    <property type="entry name" value="YjeQ_EngC"/>
    <property type="match status" value="1"/>
</dbReference>
<dbReference type="InterPro" id="IPR010914">
    <property type="entry name" value="RsgA_GTPase_dom"/>
</dbReference>
<dbReference type="GO" id="GO:0005737">
    <property type="term" value="C:cytoplasm"/>
    <property type="evidence" value="ECO:0007669"/>
    <property type="project" value="UniProtKB-SubCell"/>
</dbReference>
<dbReference type="PROSITE" id="PS50936">
    <property type="entry name" value="ENGC_GTPASE"/>
    <property type="match status" value="1"/>
</dbReference>
<keyword evidence="1 10" id="KW-0963">Cytoplasm</keyword>
<evidence type="ECO:0000256" key="5">
    <source>
        <dbReference type="ARBA" id="ARBA00022741"/>
    </source>
</evidence>
<evidence type="ECO:0000256" key="1">
    <source>
        <dbReference type="ARBA" id="ARBA00022490"/>
    </source>
</evidence>
<keyword evidence="4 10" id="KW-0699">rRNA-binding</keyword>
<evidence type="ECO:0000259" key="12">
    <source>
        <dbReference type="PROSITE" id="PS51721"/>
    </source>
</evidence>
<dbReference type="InterPro" id="IPR027417">
    <property type="entry name" value="P-loop_NTPase"/>
</dbReference>
<comment type="subcellular location">
    <subcellularLocation>
        <location evidence="10">Cytoplasm</location>
    </subcellularLocation>
</comment>
<dbReference type="InterPro" id="IPR004881">
    <property type="entry name" value="Ribosome_biogen_GTPase_RsgA"/>
</dbReference>
<organism evidence="13 14">
    <name type="scientific">Vallitalea longa</name>
    <dbReference type="NCBI Taxonomy" id="2936439"/>
    <lineage>
        <taxon>Bacteria</taxon>
        <taxon>Bacillati</taxon>
        <taxon>Bacillota</taxon>
        <taxon>Clostridia</taxon>
        <taxon>Lachnospirales</taxon>
        <taxon>Vallitaleaceae</taxon>
        <taxon>Vallitalea</taxon>
    </lineage>
</organism>
<gene>
    <name evidence="10" type="primary">rsgA</name>
    <name evidence="13" type="ORF">SH1V18_03000</name>
</gene>
<feature type="binding site" evidence="10">
    <location>
        <position position="289"/>
    </location>
    <ligand>
        <name>Zn(2+)</name>
        <dbReference type="ChEBI" id="CHEBI:29105"/>
    </ligand>
</feature>
<evidence type="ECO:0000256" key="10">
    <source>
        <dbReference type="HAMAP-Rule" id="MF_01820"/>
    </source>
</evidence>
<comment type="subunit">
    <text evidence="10">Monomer. Associates with 30S ribosomal subunit, binds 16S rRNA.</text>
</comment>
<evidence type="ECO:0000256" key="8">
    <source>
        <dbReference type="ARBA" id="ARBA00022884"/>
    </source>
</evidence>
<dbReference type="RefSeq" id="WP_281811513.1">
    <property type="nucleotide sequence ID" value="NZ_BRLB01000001.1"/>
</dbReference>
<dbReference type="HAMAP" id="MF_01820">
    <property type="entry name" value="GTPase_RsgA"/>
    <property type="match status" value="1"/>
</dbReference>
<name>A0A9W5Y769_9FIRM</name>
<accession>A0A9W5Y769</accession>
<dbReference type="PROSITE" id="PS51721">
    <property type="entry name" value="G_CP"/>
    <property type="match status" value="1"/>
</dbReference>
<feature type="binding site" evidence="10">
    <location>
        <begin position="200"/>
        <end position="208"/>
    </location>
    <ligand>
        <name>GTP</name>
        <dbReference type="ChEBI" id="CHEBI:37565"/>
    </ligand>
</feature>
<sequence length="352" mass="39801">MIINDYGWNEELEQSFTTYYSKGLIPARILVEHRGIYRVVTQYGELEGFNSGKLYYEASKDLLPTVGDWVAVTPVNGEEKAIIKKVLPRKSKFIRKIAGNTTEGQVVATNFDYVFIVTSLNNNFNVKRLERYLTVAWDSGAEPVIILSKADLCDNVNDRLAEVQNISFGVNVHVISSISGTGIHEIKKYFSEGKTSVVLGSSGVGKSTLINTLLGEEVMMVNEAREDDDRGRHTTTHRELIILKDGGMIIDTPGMREIGLWSEGEDENVLTDTFSEINALSENCRFRDCTHTNEPGCAVLNAIKSGELDEERLKSYKKLKRELIFIESKKNAKLKLEEKRKMKAKFKQYRNR</sequence>
<evidence type="ECO:0000256" key="2">
    <source>
        <dbReference type="ARBA" id="ARBA00022517"/>
    </source>
</evidence>